<gene>
    <name evidence="1" type="ORF">Patl1_32296</name>
</gene>
<protein>
    <submittedName>
        <fullName evidence="1">Uncharacterized protein</fullName>
    </submittedName>
</protein>
<dbReference type="Proteomes" id="UP001164250">
    <property type="component" value="Chromosome 9"/>
</dbReference>
<comment type="caution">
    <text evidence="1">The sequence shown here is derived from an EMBL/GenBank/DDBJ whole genome shotgun (WGS) entry which is preliminary data.</text>
</comment>
<reference evidence="2" key="1">
    <citation type="journal article" date="2023" name="G3 (Bethesda)">
        <title>Genome assembly and association tests identify interacting loci associated with vigor, precocity, and sex in interspecific pistachio rootstocks.</title>
        <authorList>
            <person name="Palmer W."/>
            <person name="Jacygrad E."/>
            <person name="Sagayaradj S."/>
            <person name="Cavanaugh K."/>
            <person name="Han R."/>
            <person name="Bertier L."/>
            <person name="Beede B."/>
            <person name="Kafkas S."/>
            <person name="Golino D."/>
            <person name="Preece J."/>
            <person name="Michelmore R."/>
        </authorList>
    </citation>
    <scope>NUCLEOTIDE SEQUENCE [LARGE SCALE GENOMIC DNA]</scope>
</reference>
<accession>A0ACC1ALZ2</accession>
<sequence length="131" mass="14525">MLSGNLDRACYGPKNLDVGHEFRAIKMLLISEDLVKSAEIERRWKYVELVKSVKSVRGKALVYLSKHVFGEQSATLTGIATRPSNIRPVPMGKQVPAPNGQVQVLGLCKSGYPIRIGHFLIRSEFSDQAIC</sequence>
<proteinExistence type="predicted"/>
<dbReference type="EMBL" id="CM047905">
    <property type="protein sequence ID" value="KAJ0087691.1"/>
    <property type="molecule type" value="Genomic_DNA"/>
</dbReference>
<name>A0ACC1ALZ2_9ROSI</name>
<keyword evidence="2" id="KW-1185">Reference proteome</keyword>
<evidence type="ECO:0000313" key="2">
    <source>
        <dbReference type="Proteomes" id="UP001164250"/>
    </source>
</evidence>
<evidence type="ECO:0000313" key="1">
    <source>
        <dbReference type="EMBL" id="KAJ0087691.1"/>
    </source>
</evidence>
<organism evidence="1 2">
    <name type="scientific">Pistacia atlantica</name>
    <dbReference type="NCBI Taxonomy" id="434234"/>
    <lineage>
        <taxon>Eukaryota</taxon>
        <taxon>Viridiplantae</taxon>
        <taxon>Streptophyta</taxon>
        <taxon>Embryophyta</taxon>
        <taxon>Tracheophyta</taxon>
        <taxon>Spermatophyta</taxon>
        <taxon>Magnoliopsida</taxon>
        <taxon>eudicotyledons</taxon>
        <taxon>Gunneridae</taxon>
        <taxon>Pentapetalae</taxon>
        <taxon>rosids</taxon>
        <taxon>malvids</taxon>
        <taxon>Sapindales</taxon>
        <taxon>Anacardiaceae</taxon>
        <taxon>Pistacia</taxon>
    </lineage>
</organism>